<evidence type="ECO:0000256" key="1">
    <source>
        <dbReference type="ARBA" id="ARBA00022729"/>
    </source>
</evidence>
<dbReference type="Proteomes" id="UP000646211">
    <property type="component" value="Unassembled WGS sequence"/>
</dbReference>
<evidence type="ECO:0000313" key="4">
    <source>
        <dbReference type="EMBL" id="MBF2708813.1"/>
    </source>
</evidence>
<dbReference type="RefSeq" id="WP_194312066.1">
    <property type="nucleotide sequence ID" value="NZ_JADHEC010000018.1"/>
</dbReference>
<name>A0A930XZF0_9FLAO</name>
<comment type="caution">
    <text evidence="4">The sequence shown here is derived from an EMBL/GenBank/DDBJ whole genome shotgun (WGS) entry which is preliminary data.</text>
</comment>
<dbReference type="Gene3D" id="2.130.10.10">
    <property type="entry name" value="YVTN repeat-like/Quinoprotein amine dehydrogenase"/>
    <property type="match status" value="2"/>
</dbReference>
<feature type="signal peptide" evidence="2">
    <location>
        <begin position="1"/>
        <end position="18"/>
    </location>
</feature>
<reference evidence="4" key="1">
    <citation type="submission" date="2020-11" db="EMBL/GenBank/DDBJ databases">
        <title>Genome of Flavobacterium soyangense.</title>
        <authorList>
            <person name="Liu Q."/>
            <person name="Xin Y.-H."/>
        </authorList>
    </citation>
    <scope>NUCLEOTIDE SEQUENCE</scope>
    <source>
        <strain evidence="4">CGMCC 1.13493</strain>
    </source>
</reference>
<dbReference type="Pfam" id="PF18962">
    <property type="entry name" value="Por_Secre_tail"/>
    <property type="match status" value="1"/>
</dbReference>
<protein>
    <submittedName>
        <fullName evidence="4">T9SS type A sorting domain-containing protein</fullName>
    </submittedName>
</protein>
<dbReference type="NCBIfam" id="TIGR04183">
    <property type="entry name" value="Por_Secre_tail"/>
    <property type="match status" value="1"/>
</dbReference>
<dbReference type="AlphaFoldDB" id="A0A930XZF0"/>
<evidence type="ECO:0000256" key="2">
    <source>
        <dbReference type="SAM" id="SignalP"/>
    </source>
</evidence>
<accession>A0A930XZF0</accession>
<feature type="chain" id="PRO_5036929014" evidence="2">
    <location>
        <begin position="19"/>
        <end position="442"/>
    </location>
</feature>
<dbReference type="InterPro" id="IPR015943">
    <property type="entry name" value="WD40/YVTN_repeat-like_dom_sf"/>
</dbReference>
<dbReference type="PANTHER" id="PTHR47199:SF2">
    <property type="entry name" value="PHOTOSYSTEM II STABILITY_ASSEMBLY FACTOR HCF136, CHLOROPLASTIC"/>
    <property type="match status" value="1"/>
</dbReference>
<proteinExistence type="predicted"/>
<feature type="domain" description="Secretion system C-terminal sorting" evidence="3">
    <location>
        <begin position="370"/>
        <end position="435"/>
    </location>
</feature>
<keyword evidence="1 2" id="KW-0732">Signal</keyword>
<dbReference type="PANTHER" id="PTHR47199">
    <property type="entry name" value="PHOTOSYSTEM II STABILITY/ASSEMBLY FACTOR HCF136, CHLOROPLASTIC"/>
    <property type="match status" value="1"/>
</dbReference>
<gene>
    <name evidence="4" type="ORF">IR213_09450</name>
</gene>
<dbReference type="CDD" id="cd15482">
    <property type="entry name" value="Sialidase_non-viral"/>
    <property type="match status" value="1"/>
</dbReference>
<dbReference type="SUPFAM" id="SSF110296">
    <property type="entry name" value="Oligoxyloglucan reducing end-specific cellobiohydrolase"/>
    <property type="match status" value="1"/>
</dbReference>
<sequence>MKKILLSILLVSSFVVNAQLWTEKATGFTNPNRTLYSISIVDANVIWAQEFDNINFDSTIKGFTLSTDGGKTWTAGPIDLNVLKPDDLGISSITAVSATTAWISVYPIIADTSEGGIWKTTDSGATWTKQTTTQFSNLIDSYANFVHFWDANNGIAGGDPEGGEFEIYTTTDGGTNWTRVDGANIPDPDAGGEYGYENIYTVSGNTIWFGTDTGRLFKSDDKGLTWTVNTVPTPSIDFALDRFTFSDANKGLLMTYDPVELFNTTDGGATWSPVTKTGNLFNTNISYIPGTSTVFSAASANPLGSSYSLDNGFTWITIDGVSHGELAFLNDSFGFSAGKNTDATTGGIFKFTGIPLKTPSFDLKNQISAYPNPTNGILHLDSEISLIKGATVFDLLGRQVYSSKFSNLNKADLDLKSLQTGNYVLKVTYDSGKTESMKVMKN</sequence>
<keyword evidence="5" id="KW-1185">Reference proteome</keyword>
<evidence type="ECO:0000313" key="5">
    <source>
        <dbReference type="Proteomes" id="UP000646211"/>
    </source>
</evidence>
<dbReference type="EMBL" id="JADHEC010000018">
    <property type="protein sequence ID" value="MBF2708813.1"/>
    <property type="molecule type" value="Genomic_DNA"/>
</dbReference>
<organism evidence="4 5">
    <name type="scientific">Flavobacterium soyangense</name>
    <dbReference type="NCBI Taxonomy" id="2023265"/>
    <lineage>
        <taxon>Bacteria</taxon>
        <taxon>Pseudomonadati</taxon>
        <taxon>Bacteroidota</taxon>
        <taxon>Flavobacteriia</taxon>
        <taxon>Flavobacteriales</taxon>
        <taxon>Flavobacteriaceae</taxon>
        <taxon>Flavobacterium</taxon>
    </lineage>
</organism>
<evidence type="ECO:0000259" key="3">
    <source>
        <dbReference type="Pfam" id="PF18962"/>
    </source>
</evidence>
<dbReference type="InterPro" id="IPR026444">
    <property type="entry name" value="Secre_tail"/>
</dbReference>